<protein>
    <submittedName>
        <fullName evidence="2">Uncharacterized protein</fullName>
    </submittedName>
</protein>
<organism evidence="2">
    <name type="scientific">Pseudozyma antarctica</name>
    <name type="common">Yeast</name>
    <name type="synonym">Candida antarctica</name>
    <dbReference type="NCBI Taxonomy" id="84753"/>
    <lineage>
        <taxon>Eukaryota</taxon>
        <taxon>Fungi</taxon>
        <taxon>Dikarya</taxon>
        <taxon>Basidiomycota</taxon>
        <taxon>Ustilaginomycotina</taxon>
        <taxon>Ustilaginomycetes</taxon>
        <taxon>Ustilaginales</taxon>
        <taxon>Ustilaginaceae</taxon>
        <taxon>Moesziomyces</taxon>
    </lineage>
</organism>
<accession>A0A081CGH5</accession>
<keyword evidence="3" id="KW-1185">Reference proteome</keyword>
<name>A0A081CGH5_PSEA2</name>
<feature type="compositionally biased region" description="Low complexity" evidence="1">
    <location>
        <begin position="1"/>
        <end position="18"/>
    </location>
</feature>
<proteinExistence type="predicted"/>
<dbReference type="AlphaFoldDB" id="A0A081CGH5"/>
<evidence type="ECO:0000313" key="3">
    <source>
        <dbReference type="Proteomes" id="UP000053758"/>
    </source>
</evidence>
<feature type="region of interest" description="Disordered" evidence="1">
    <location>
        <begin position="1"/>
        <end position="41"/>
    </location>
</feature>
<dbReference type="RefSeq" id="XP_014655933.1">
    <property type="nucleotide sequence ID" value="XM_014800447.1"/>
</dbReference>
<evidence type="ECO:0000256" key="1">
    <source>
        <dbReference type="SAM" id="MobiDB-lite"/>
    </source>
</evidence>
<dbReference type="EMBL" id="DF830077">
    <property type="protein sequence ID" value="GAK65771.1"/>
    <property type="molecule type" value="Genomic_DNA"/>
</dbReference>
<reference evidence="2" key="1">
    <citation type="submission" date="2014-07" db="EMBL/GenBank/DDBJ databases">
        <title>Draft genome sequence of the yeast Pseudozyma antarctica JCM 10317 known as a producer of lipase B which used in a wide range of industrial applications.</title>
        <authorList>
            <person name="Morita T."/>
            <person name="Saika A."/>
            <person name="Koike H."/>
        </authorList>
    </citation>
    <scope>NUCLEOTIDE SEQUENCE</scope>
    <source>
        <strain evidence="2">JCM 10317</strain>
    </source>
</reference>
<gene>
    <name evidence="2" type="ORF">PAN0_010c3991</name>
</gene>
<sequence length="81" mass="8451">MSSIPAAQGEAPTAPAATADDDQISMPRLSDGASSQQSGSTGSKQYAAALLANGQEADASESRFVTSRTELWAFYIYYIGN</sequence>
<dbReference type="Proteomes" id="UP000053758">
    <property type="component" value="Unassembled WGS sequence"/>
</dbReference>
<dbReference type="HOGENOM" id="CLU_2573645_0_0_1"/>
<evidence type="ECO:0000313" key="2">
    <source>
        <dbReference type="EMBL" id="GAK65771.1"/>
    </source>
</evidence>
<dbReference type="GeneID" id="26304784"/>
<feature type="compositionally biased region" description="Low complexity" evidence="1">
    <location>
        <begin position="30"/>
        <end position="41"/>
    </location>
</feature>